<dbReference type="EMBL" id="WTPW01000370">
    <property type="protein sequence ID" value="KAF0518646.1"/>
    <property type="molecule type" value="Genomic_DNA"/>
</dbReference>
<protein>
    <submittedName>
        <fullName evidence="1">Uncharacterized protein</fullName>
    </submittedName>
</protein>
<dbReference type="Proteomes" id="UP000439903">
    <property type="component" value="Unassembled WGS sequence"/>
</dbReference>
<reference evidence="1 2" key="1">
    <citation type="journal article" date="2019" name="Environ. Microbiol.">
        <title>At the nexus of three kingdoms: the genome of the mycorrhizal fungus Gigaspora margarita provides insights into plant, endobacterial and fungal interactions.</title>
        <authorList>
            <person name="Venice F."/>
            <person name="Ghignone S."/>
            <person name="Salvioli di Fossalunga A."/>
            <person name="Amselem J."/>
            <person name="Novero M."/>
            <person name="Xianan X."/>
            <person name="Sedzielewska Toro K."/>
            <person name="Morin E."/>
            <person name="Lipzen A."/>
            <person name="Grigoriev I.V."/>
            <person name="Henrissat B."/>
            <person name="Martin F.M."/>
            <person name="Bonfante P."/>
        </authorList>
    </citation>
    <scope>NUCLEOTIDE SEQUENCE [LARGE SCALE GENOMIC DNA]</scope>
    <source>
        <strain evidence="1 2">BEG34</strain>
    </source>
</reference>
<sequence length="133" mass="15455">MNSDDKIKEFGKIKVSKFDDESDKKVTLEWDIRPTITEVLDTYYDLDNTIEEPMIIVKRDESEEVGVKRGGCVEKEKASDYCPKSVDMELAEGTIDVGDHYRRKFEPYKEKRKTSECTKKPKEGTKATYLMIE</sequence>
<proteinExistence type="predicted"/>
<comment type="caution">
    <text evidence="1">The sequence shown here is derived from an EMBL/GenBank/DDBJ whole genome shotgun (WGS) entry which is preliminary data.</text>
</comment>
<keyword evidence="2" id="KW-1185">Reference proteome</keyword>
<organism evidence="1 2">
    <name type="scientific">Gigaspora margarita</name>
    <dbReference type="NCBI Taxonomy" id="4874"/>
    <lineage>
        <taxon>Eukaryota</taxon>
        <taxon>Fungi</taxon>
        <taxon>Fungi incertae sedis</taxon>
        <taxon>Mucoromycota</taxon>
        <taxon>Glomeromycotina</taxon>
        <taxon>Glomeromycetes</taxon>
        <taxon>Diversisporales</taxon>
        <taxon>Gigasporaceae</taxon>
        <taxon>Gigaspora</taxon>
    </lineage>
</organism>
<gene>
    <name evidence="1" type="ORF">F8M41_016733</name>
</gene>
<name>A0A8H4AP46_GIGMA</name>
<evidence type="ECO:0000313" key="1">
    <source>
        <dbReference type="EMBL" id="KAF0518646.1"/>
    </source>
</evidence>
<accession>A0A8H4AP46</accession>
<evidence type="ECO:0000313" key="2">
    <source>
        <dbReference type="Proteomes" id="UP000439903"/>
    </source>
</evidence>
<dbReference type="AlphaFoldDB" id="A0A8H4AP46"/>